<evidence type="ECO:0000256" key="1">
    <source>
        <dbReference type="SAM" id="Phobius"/>
    </source>
</evidence>
<dbReference type="KEGG" id="fnk:E1750_07120"/>
<evidence type="ECO:0000313" key="2">
    <source>
        <dbReference type="EMBL" id="QBN18590.1"/>
    </source>
</evidence>
<reference evidence="3" key="1">
    <citation type="submission" date="2019-03" db="EMBL/GenBank/DDBJ databases">
        <title>Flavobacterium sp.</title>
        <authorList>
            <person name="Kim H."/>
        </authorList>
    </citation>
    <scope>NUCLEOTIDE SEQUENCE [LARGE SCALE GENOMIC DNA]</scope>
    <source>
        <strain evidence="3">GS13</strain>
    </source>
</reference>
<dbReference type="AlphaFoldDB" id="A0A4P6YDV3"/>
<proteinExistence type="predicted"/>
<keyword evidence="1" id="KW-1133">Transmembrane helix</keyword>
<keyword evidence="1" id="KW-0812">Transmembrane</keyword>
<evidence type="ECO:0000313" key="3">
    <source>
        <dbReference type="Proteomes" id="UP000291124"/>
    </source>
</evidence>
<dbReference type="OrthoDB" id="9900793at2"/>
<name>A0A4P6YDV3_9FLAO</name>
<protein>
    <submittedName>
        <fullName evidence="2">Uncharacterized protein</fullName>
    </submittedName>
</protein>
<keyword evidence="1" id="KW-0472">Membrane</keyword>
<sequence>MLLINLYLVITYIVSFEIANKKANNGDGWDVELLTTFILFPLVMPILVLLEIHAYLTKKSLF</sequence>
<gene>
    <name evidence="2" type="ORF">E1750_07120</name>
</gene>
<keyword evidence="3" id="KW-1185">Reference proteome</keyword>
<dbReference type="EMBL" id="CP037933">
    <property type="protein sequence ID" value="QBN18590.1"/>
    <property type="molecule type" value="Genomic_DNA"/>
</dbReference>
<feature type="transmembrane region" description="Helical" evidence="1">
    <location>
        <begin position="33"/>
        <end position="56"/>
    </location>
</feature>
<organism evidence="2 3">
    <name type="scientific">Flavobacterium nackdongense</name>
    <dbReference type="NCBI Taxonomy" id="2547394"/>
    <lineage>
        <taxon>Bacteria</taxon>
        <taxon>Pseudomonadati</taxon>
        <taxon>Bacteroidota</taxon>
        <taxon>Flavobacteriia</taxon>
        <taxon>Flavobacteriales</taxon>
        <taxon>Flavobacteriaceae</taxon>
        <taxon>Flavobacterium</taxon>
    </lineage>
</organism>
<accession>A0A4P6YDV3</accession>
<dbReference type="RefSeq" id="WP_133276113.1">
    <property type="nucleotide sequence ID" value="NZ_CP037933.1"/>
</dbReference>
<dbReference type="Proteomes" id="UP000291124">
    <property type="component" value="Chromosome"/>
</dbReference>